<dbReference type="SUPFAM" id="SSF103025">
    <property type="entry name" value="Folate-binding domain"/>
    <property type="match status" value="1"/>
</dbReference>
<dbReference type="STRING" id="45351.A7S2C9"/>
<proteinExistence type="predicted"/>
<dbReference type="FunFam" id="3.30.1360.120:FF:000035">
    <property type="entry name" value="IBA57, iron-sulfur cluster assembly"/>
    <property type="match status" value="1"/>
</dbReference>
<dbReference type="OMA" id="MDRLHGV"/>
<accession>A7S2C9</accession>
<dbReference type="Gene3D" id="3.30.1360.120">
    <property type="entry name" value="Probable tRNA modification gtpase trme, domain 1"/>
    <property type="match status" value="2"/>
</dbReference>
<reference evidence="5 6" key="1">
    <citation type="journal article" date="2007" name="Science">
        <title>Sea anemone genome reveals ancestral eumetazoan gene repertoire and genomic organization.</title>
        <authorList>
            <person name="Putnam N.H."/>
            <person name="Srivastava M."/>
            <person name="Hellsten U."/>
            <person name="Dirks B."/>
            <person name="Chapman J."/>
            <person name="Salamov A."/>
            <person name="Terry A."/>
            <person name="Shapiro H."/>
            <person name="Lindquist E."/>
            <person name="Kapitonov V.V."/>
            <person name="Jurka J."/>
            <person name="Genikhovich G."/>
            <person name="Grigoriev I.V."/>
            <person name="Lucas S.M."/>
            <person name="Steele R.E."/>
            <person name="Finnerty J.R."/>
            <person name="Technau U."/>
            <person name="Martindale M.Q."/>
            <person name="Rokhsar D.S."/>
        </authorList>
    </citation>
    <scope>NUCLEOTIDE SEQUENCE [LARGE SCALE GENOMIC DNA]</scope>
    <source>
        <strain evidence="6">CH2 X CH6</strain>
    </source>
</reference>
<dbReference type="InterPro" id="IPR017703">
    <property type="entry name" value="YgfZ/GCV_T_CS"/>
</dbReference>
<comment type="subcellular location">
    <subcellularLocation>
        <location evidence="1">Mitochondrion</location>
    </subcellularLocation>
</comment>
<organism evidence="5 6">
    <name type="scientific">Nematostella vectensis</name>
    <name type="common">Starlet sea anemone</name>
    <dbReference type="NCBI Taxonomy" id="45351"/>
    <lineage>
        <taxon>Eukaryota</taxon>
        <taxon>Metazoa</taxon>
        <taxon>Cnidaria</taxon>
        <taxon>Anthozoa</taxon>
        <taxon>Hexacorallia</taxon>
        <taxon>Actiniaria</taxon>
        <taxon>Edwardsiidae</taxon>
        <taxon>Nematostella</taxon>
    </lineage>
</organism>
<dbReference type="OrthoDB" id="191995at2759"/>
<dbReference type="PANTHER" id="PTHR22602">
    <property type="entry name" value="TRANSFERASE CAF17, MITOCHONDRIAL-RELATED"/>
    <property type="match status" value="1"/>
</dbReference>
<dbReference type="PhylomeDB" id="A7S2C9"/>
<protein>
    <recommendedName>
        <fullName evidence="4">CAF17 C-terminal domain-containing protein</fullName>
    </recommendedName>
</protein>
<dbReference type="FunFam" id="3.30.1360.120:FF:000068">
    <property type="entry name" value="Predicted protein"/>
    <property type="match status" value="1"/>
</dbReference>
<sequence length="330" mass="37031">MAVTLCRFRRGPCFLYSYIRNFASNRANSNLRYSQLDKRCILRVSGPDSVKFLQGLVTNNIELFHGDSTIRSMYTMFLNAQGRVLYDAILSKDKTHSETPSFFIECDRSISAALTKHLKFFKLRSKADISHAEGLVPWTVFSEEIVDLKPEEDWKDFSIVPDPRVKKLGHRLILPSDTDPSACIEGAGHAPRGAYEEHRARLGVCEGEEEIPIANAMPLEYNLDFLNGVSFHKGCYIGQELTARTHHTGVIRKRIMPFTIASNNISSGAAIKTEAGKASGKVCIVHGQYGLGMIRLANLKAGKLLVEAKDGQHTEMRPYVPDWWPKDETK</sequence>
<keyword evidence="2" id="KW-0809">Transit peptide</keyword>
<dbReference type="PANTHER" id="PTHR22602:SF0">
    <property type="entry name" value="TRANSFERASE CAF17, MITOCHONDRIAL-RELATED"/>
    <property type="match status" value="1"/>
</dbReference>
<dbReference type="InterPro" id="IPR027266">
    <property type="entry name" value="TrmE/GcvT-like"/>
</dbReference>
<evidence type="ECO:0000259" key="4">
    <source>
        <dbReference type="Pfam" id="PF25455"/>
    </source>
</evidence>
<feature type="domain" description="CAF17 C-terminal" evidence="4">
    <location>
        <begin position="252"/>
        <end position="326"/>
    </location>
</feature>
<evidence type="ECO:0000256" key="3">
    <source>
        <dbReference type="ARBA" id="ARBA00023128"/>
    </source>
</evidence>
<dbReference type="InterPro" id="IPR057460">
    <property type="entry name" value="CAF17_C"/>
</dbReference>
<keyword evidence="6" id="KW-1185">Reference proteome</keyword>
<dbReference type="HOGENOM" id="CLU_007884_7_1_1"/>
<dbReference type="InParanoid" id="A7S2C9"/>
<name>A7S2C9_NEMVE</name>
<dbReference type="AlphaFoldDB" id="A7S2C9"/>
<dbReference type="Pfam" id="PF25455">
    <property type="entry name" value="Beta-barrel_CAF17_C"/>
    <property type="match status" value="1"/>
</dbReference>
<keyword evidence="3" id="KW-0496">Mitochondrion</keyword>
<evidence type="ECO:0000256" key="1">
    <source>
        <dbReference type="ARBA" id="ARBA00004173"/>
    </source>
</evidence>
<dbReference type="PIRSF" id="PIRSF006487">
    <property type="entry name" value="GcvT"/>
    <property type="match status" value="1"/>
</dbReference>
<evidence type="ECO:0000256" key="2">
    <source>
        <dbReference type="ARBA" id="ARBA00022946"/>
    </source>
</evidence>
<evidence type="ECO:0000313" key="5">
    <source>
        <dbReference type="EMBL" id="EDO42091.1"/>
    </source>
</evidence>
<evidence type="ECO:0000313" key="6">
    <source>
        <dbReference type="Proteomes" id="UP000001593"/>
    </source>
</evidence>
<dbReference type="NCBIfam" id="TIGR03317">
    <property type="entry name" value="ygfZ_signature"/>
    <property type="match status" value="1"/>
</dbReference>
<dbReference type="GO" id="GO:0016226">
    <property type="term" value="P:iron-sulfur cluster assembly"/>
    <property type="evidence" value="ECO:0000318"/>
    <property type="project" value="GO_Central"/>
</dbReference>
<dbReference type="EMBL" id="DS469568">
    <property type="protein sequence ID" value="EDO42091.1"/>
    <property type="molecule type" value="Genomic_DNA"/>
</dbReference>
<dbReference type="KEGG" id="nve:5513928"/>
<dbReference type="eggNOG" id="KOG2929">
    <property type="taxonomic scope" value="Eukaryota"/>
</dbReference>
<dbReference type="Proteomes" id="UP000001593">
    <property type="component" value="Unassembled WGS sequence"/>
</dbReference>
<gene>
    <name evidence="5" type="ORF">NEMVEDRAFT_v1g205704</name>
</gene>
<dbReference type="GO" id="GO:0005759">
    <property type="term" value="C:mitochondrial matrix"/>
    <property type="evidence" value="ECO:0000318"/>
    <property type="project" value="GO_Central"/>
</dbReference>
<dbReference type="InterPro" id="IPR045179">
    <property type="entry name" value="YgfZ/GcvT"/>
</dbReference>